<evidence type="ECO:0000259" key="1">
    <source>
        <dbReference type="Pfam" id="PF03050"/>
    </source>
</evidence>
<proteinExistence type="predicted"/>
<accession>A0A6F8PBA5</accession>
<dbReference type="AlphaFoldDB" id="A0A6F8PBA5"/>
<dbReference type="EMBL" id="LC469607">
    <property type="protein sequence ID" value="BBJ01351.1"/>
    <property type="molecule type" value="Genomic_DNA"/>
</dbReference>
<name>A0A6F8PBA5_9PSED</name>
<feature type="domain" description="Transposase IS66 central" evidence="1">
    <location>
        <begin position="4"/>
        <end position="52"/>
    </location>
</feature>
<dbReference type="InterPro" id="IPR004291">
    <property type="entry name" value="Transposase_IS66_central"/>
</dbReference>
<protein>
    <submittedName>
        <fullName evidence="2">Mobile element protein</fullName>
    </submittedName>
</protein>
<sequence length="55" mass="6127">MAYAASAFAELRAIVYDFSPSRAGEHARAFLGDWRGQLVCDDFAAYKFCFEQGKA</sequence>
<evidence type="ECO:0000313" key="2">
    <source>
        <dbReference type="EMBL" id="BBJ01351.1"/>
    </source>
</evidence>
<dbReference type="Pfam" id="PF03050">
    <property type="entry name" value="DDE_Tnp_IS66"/>
    <property type="match status" value="1"/>
</dbReference>
<reference evidence="2" key="1">
    <citation type="journal article" date="2019" name="Genes (Basel)">
        <title>Biphenyl/PCB Degrading bph Genes of Ten Bacterial Strains Isolated from Biphenyl-Contaminated Soil in Kitakyushu, Japan: Comparative and Dynamic Features as Integrative Conjugative Elements (ICEs).</title>
        <authorList>
            <person name="Hirose J."/>
            <person name="Fujihara H."/>
            <person name="Watanabe T."/>
            <person name="Kimura N."/>
            <person name="Suenaga H."/>
            <person name="Futagami T."/>
            <person name="Goto M."/>
            <person name="Suyama A."/>
            <person name="Furukawa K."/>
        </authorList>
    </citation>
    <scope>NUCLEOTIDE SEQUENCE</scope>
    <source>
        <strain evidence="2">KF701</strain>
    </source>
</reference>
<organism evidence="2">
    <name type="scientific">Pseudomonas abietaniphila</name>
    <dbReference type="NCBI Taxonomy" id="89065"/>
    <lineage>
        <taxon>Bacteria</taxon>
        <taxon>Pseudomonadati</taxon>
        <taxon>Pseudomonadota</taxon>
        <taxon>Gammaproteobacteria</taxon>
        <taxon>Pseudomonadales</taxon>
        <taxon>Pseudomonadaceae</taxon>
        <taxon>Pseudomonas</taxon>
    </lineage>
</organism>